<feature type="domain" description="Aldehyde dehydrogenase" evidence="2">
    <location>
        <begin position="13"/>
        <end position="462"/>
    </location>
</feature>
<dbReference type="CDD" id="cd07129">
    <property type="entry name" value="ALDH_KGSADH"/>
    <property type="match status" value="1"/>
</dbReference>
<keyword evidence="1" id="KW-0560">Oxidoreductase</keyword>
<dbReference type="InterPro" id="IPR016163">
    <property type="entry name" value="Ald_DH_C"/>
</dbReference>
<dbReference type="RefSeq" id="WP_092792233.1">
    <property type="nucleotide sequence ID" value="NZ_FNXF01000005.1"/>
</dbReference>
<dbReference type="PANTHER" id="PTHR43353:SF3">
    <property type="entry name" value="ALDEHYDE DEHYDROGENASE-RELATED"/>
    <property type="match status" value="1"/>
</dbReference>
<evidence type="ECO:0000313" key="3">
    <source>
        <dbReference type="EMBL" id="SEH83560.1"/>
    </source>
</evidence>
<dbReference type="InterPro" id="IPR015590">
    <property type="entry name" value="Aldehyde_DH_dom"/>
</dbReference>
<evidence type="ECO:0000259" key="2">
    <source>
        <dbReference type="Pfam" id="PF00171"/>
    </source>
</evidence>
<dbReference type="InterPro" id="IPR044151">
    <property type="entry name" value="ALDH_KGSADH"/>
</dbReference>
<dbReference type="InterPro" id="IPR016161">
    <property type="entry name" value="Ald_DH/histidinol_DH"/>
</dbReference>
<evidence type="ECO:0000256" key="1">
    <source>
        <dbReference type="ARBA" id="ARBA00023002"/>
    </source>
</evidence>
<dbReference type="InterPro" id="IPR050740">
    <property type="entry name" value="Aldehyde_DH_Superfamily"/>
</dbReference>
<dbReference type="Gene3D" id="3.40.605.10">
    <property type="entry name" value="Aldehyde Dehydrogenase, Chain A, domain 1"/>
    <property type="match status" value="1"/>
</dbReference>
<protein>
    <submittedName>
        <fullName evidence="3">NADP-dependent aldehyde dehydrogenase</fullName>
    </submittedName>
</protein>
<dbReference type="STRING" id="173990.SAMN05660691_01671"/>
<reference evidence="4" key="1">
    <citation type="submission" date="2016-10" db="EMBL/GenBank/DDBJ databases">
        <authorList>
            <person name="Varghese N."/>
            <person name="Submissions S."/>
        </authorList>
    </citation>
    <scope>NUCLEOTIDE SEQUENCE [LARGE SCALE GENOMIC DNA]</scope>
    <source>
        <strain evidence="4">DSM 17616</strain>
    </source>
</reference>
<keyword evidence="4" id="KW-1185">Reference proteome</keyword>
<dbReference type="EMBL" id="FNXF01000005">
    <property type="protein sequence ID" value="SEH83560.1"/>
    <property type="molecule type" value="Genomic_DNA"/>
</dbReference>
<sequence length="538" mass="56095">MRITGKQLINGQWLAGEAGQYQAVNPATGEEIAPLLSYASKAQVAAAVAAAEAAAPLYANTSAAQRAEFLQRCAEEVMALGDELIERVMQETGYPRGRVEGERGRICHQLRLFASSIRTGDYLDIRIDTALPERQPLPRPDIRFMNQPLGPVVVFGASNFPLAFSVAGGDTAAALAAGCPVLVKGHNSHPGSCELVAQALDNAVKACGLPAGVFSLLMGSGREIGSELVVAPAVKAVGFTGSLAGGMALFKLANNRPEPIPVFAEMGSVNPVVFLPQALQQSAAALAQGYVASLTLGSGQFCVNPGVAVAIAGPELDRFLQSAGEALAKIPAGVMLNDNIADAYDKGTAHLAAQAGVSLAGCGASVTAEQGFYTQAKLFQVDAATFLANPHLQEEVFGHTSVVVVCDDQKQLLQVVSSLKGQLTGTIHCTEPELAEQSKLVQLLRSKVGRLVINNFPTGVEVCDAMMHGGPFPAATDARFTSVGTASIARFIRPICFQNYPQALLPQELQDSNPLQISRLVNGVRTTAAVEAAVAGAS</sequence>
<organism evidence="3 4">
    <name type="scientific">Rheinheimera pacifica</name>
    <dbReference type="NCBI Taxonomy" id="173990"/>
    <lineage>
        <taxon>Bacteria</taxon>
        <taxon>Pseudomonadati</taxon>
        <taxon>Pseudomonadota</taxon>
        <taxon>Gammaproteobacteria</taxon>
        <taxon>Chromatiales</taxon>
        <taxon>Chromatiaceae</taxon>
        <taxon>Rheinheimera</taxon>
    </lineage>
</organism>
<accession>A0A1H6LGA3</accession>
<proteinExistence type="predicted"/>
<dbReference type="AlphaFoldDB" id="A0A1H6LGA3"/>
<evidence type="ECO:0000313" key="4">
    <source>
        <dbReference type="Proteomes" id="UP000199371"/>
    </source>
</evidence>
<gene>
    <name evidence="3" type="ORF">SAMN05660691_01671</name>
</gene>
<dbReference type="Pfam" id="PF00171">
    <property type="entry name" value="Aldedh"/>
    <property type="match status" value="1"/>
</dbReference>
<dbReference type="InterPro" id="IPR016162">
    <property type="entry name" value="Ald_DH_N"/>
</dbReference>
<dbReference type="PANTHER" id="PTHR43353">
    <property type="entry name" value="SUCCINATE-SEMIALDEHYDE DEHYDROGENASE, MITOCHONDRIAL"/>
    <property type="match status" value="1"/>
</dbReference>
<name>A0A1H6LGA3_9GAMM</name>
<dbReference type="SUPFAM" id="SSF53720">
    <property type="entry name" value="ALDH-like"/>
    <property type="match status" value="1"/>
</dbReference>
<dbReference type="Gene3D" id="3.40.309.10">
    <property type="entry name" value="Aldehyde Dehydrogenase, Chain A, domain 2"/>
    <property type="match status" value="1"/>
</dbReference>
<dbReference type="Proteomes" id="UP000199371">
    <property type="component" value="Unassembled WGS sequence"/>
</dbReference>
<dbReference type="OrthoDB" id="9770537at2"/>
<dbReference type="GO" id="GO:0016620">
    <property type="term" value="F:oxidoreductase activity, acting on the aldehyde or oxo group of donors, NAD or NADP as acceptor"/>
    <property type="evidence" value="ECO:0007669"/>
    <property type="project" value="InterPro"/>
</dbReference>